<evidence type="ECO:0000256" key="1">
    <source>
        <dbReference type="ARBA" id="ARBA00023054"/>
    </source>
</evidence>
<dbReference type="EMBL" id="LSRQ01001566">
    <property type="protein sequence ID" value="OAY77259.1"/>
    <property type="molecule type" value="Genomic_DNA"/>
</dbReference>
<evidence type="ECO:0000259" key="2">
    <source>
        <dbReference type="Pfam" id="PF04091"/>
    </source>
</evidence>
<dbReference type="GO" id="GO:0090522">
    <property type="term" value="P:vesicle tethering involved in exocytosis"/>
    <property type="evidence" value="ECO:0007669"/>
    <property type="project" value="InterPro"/>
</dbReference>
<dbReference type="PANTHER" id="PTHR12702">
    <property type="entry name" value="SEC15"/>
    <property type="match status" value="1"/>
</dbReference>
<evidence type="ECO:0000313" key="4">
    <source>
        <dbReference type="Proteomes" id="UP000092600"/>
    </source>
</evidence>
<proteinExistence type="predicted"/>
<keyword evidence="1" id="KW-0175">Coiled coil</keyword>
<dbReference type="InterPro" id="IPR042044">
    <property type="entry name" value="EXOC6PINT-1/Sec15/Tip20_C_dom2"/>
</dbReference>
<dbReference type="InterPro" id="IPR007225">
    <property type="entry name" value="EXOC6/Sec15"/>
</dbReference>
<reference evidence="3 4" key="1">
    <citation type="journal article" date="2016" name="DNA Res.">
        <title>The draft genome of MD-2 pineapple using hybrid error correction of long reads.</title>
        <authorList>
            <person name="Redwan R.M."/>
            <person name="Saidin A."/>
            <person name="Kumar S.V."/>
        </authorList>
    </citation>
    <scope>NUCLEOTIDE SEQUENCE [LARGE SCALE GENOMIC DNA]</scope>
    <source>
        <strain evidence="4">cv. MD2</strain>
        <tissue evidence="3">Leaf</tissue>
    </source>
</reference>
<dbReference type="GO" id="GO:0006893">
    <property type="term" value="P:Golgi to plasma membrane transport"/>
    <property type="evidence" value="ECO:0007669"/>
    <property type="project" value="TreeGrafter"/>
</dbReference>
<dbReference type="GO" id="GO:0000145">
    <property type="term" value="C:exocyst"/>
    <property type="evidence" value="ECO:0007669"/>
    <property type="project" value="TreeGrafter"/>
</dbReference>
<dbReference type="AlphaFoldDB" id="A0A199VJI0"/>
<dbReference type="PANTHER" id="PTHR12702:SF0">
    <property type="entry name" value="EXOCYST COMPLEX COMPONENT 6"/>
    <property type="match status" value="1"/>
</dbReference>
<evidence type="ECO:0000313" key="3">
    <source>
        <dbReference type="EMBL" id="OAY77259.1"/>
    </source>
</evidence>
<comment type="caution">
    <text evidence="3">The sequence shown here is derived from an EMBL/GenBank/DDBJ whole genome shotgun (WGS) entry which is preliminary data.</text>
</comment>
<sequence length="106" mass="12183">MGIDNDLKMLESFADERFYSSGLSELRKDTSFRDCLVEARQLINLLVSNQPENFMNPVIREKNYGALDYKKVAAICDKFKDSPDRLFGTRCSEEVDGCAEKKAERF</sequence>
<dbReference type="GO" id="GO:0006886">
    <property type="term" value="P:intracellular protein transport"/>
    <property type="evidence" value="ECO:0007669"/>
    <property type="project" value="InterPro"/>
</dbReference>
<protein>
    <submittedName>
        <fullName evidence="3">Exocyst complex component SEC15A</fullName>
    </submittedName>
</protein>
<organism evidence="3 4">
    <name type="scientific">Ananas comosus</name>
    <name type="common">Pineapple</name>
    <name type="synonym">Ananas ananas</name>
    <dbReference type="NCBI Taxonomy" id="4615"/>
    <lineage>
        <taxon>Eukaryota</taxon>
        <taxon>Viridiplantae</taxon>
        <taxon>Streptophyta</taxon>
        <taxon>Embryophyta</taxon>
        <taxon>Tracheophyta</taxon>
        <taxon>Spermatophyta</taxon>
        <taxon>Magnoliopsida</taxon>
        <taxon>Liliopsida</taxon>
        <taxon>Poales</taxon>
        <taxon>Bromeliaceae</taxon>
        <taxon>Bromelioideae</taxon>
        <taxon>Ananas</taxon>
    </lineage>
</organism>
<dbReference type="Proteomes" id="UP000092600">
    <property type="component" value="Unassembled WGS sequence"/>
</dbReference>
<name>A0A199VJI0_ANACO</name>
<gene>
    <name evidence="3" type="ORF">ACMD2_05698</name>
</gene>
<dbReference type="STRING" id="4615.A0A199VJI0"/>
<dbReference type="Gene3D" id="1.20.58.670">
    <property type="entry name" value="Dsl1p vesicle tethering complex, Tip20p subunit, domain D"/>
    <property type="match status" value="1"/>
</dbReference>
<dbReference type="GO" id="GO:0016020">
    <property type="term" value="C:membrane"/>
    <property type="evidence" value="ECO:0007669"/>
    <property type="project" value="TreeGrafter"/>
</dbReference>
<feature type="domain" description="Exocyst complex subunit EXOC6/Sec15 C-terminal" evidence="2">
    <location>
        <begin position="2"/>
        <end position="78"/>
    </location>
</feature>
<dbReference type="InterPro" id="IPR046361">
    <property type="entry name" value="EXOC6/Sec15_C"/>
</dbReference>
<dbReference type="Pfam" id="PF04091">
    <property type="entry name" value="Sec15_C"/>
    <property type="match status" value="1"/>
</dbReference>
<accession>A0A199VJI0</accession>